<dbReference type="PROSITE" id="PS51450">
    <property type="entry name" value="LRR"/>
    <property type="match status" value="1"/>
</dbReference>
<name>A0A0B7ABC8_9EUPU</name>
<dbReference type="Gene3D" id="3.80.10.10">
    <property type="entry name" value="Ribonuclease Inhibitor"/>
    <property type="match status" value="1"/>
</dbReference>
<evidence type="ECO:0000256" key="3">
    <source>
        <dbReference type="ARBA" id="ARBA00022490"/>
    </source>
</evidence>
<dbReference type="Pfam" id="PF14580">
    <property type="entry name" value="LRR_9"/>
    <property type="match status" value="1"/>
</dbReference>
<dbReference type="SUPFAM" id="SSF52058">
    <property type="entry name" value="L domain-like"/>
    <property type="match status" value="1"/>
</dbReference>
<sequence length="123" mass="14177">MPMAVSLFDNALNIGWIDLSFNLLPNIDPVLTQFENLKILYLHGNVIGELKEVNKLANLKKLLKLTLHGNEIEKIKGYRYYVLSTIPTLVNLDFSRVTKGDVVTTKTWRENNRADKPKKVQYF</sequence>
<proteinExistence type="predicted"/>
<dbReference type="EMBL" id="HACG01031188">
    <property type="protein sequence ID" value="CEK78053.1"/>
    <property type="molecule type" value="Transcribed_RNA"/>
</dbReference>
<evidence type="ECO:0000256" key="5">
    <source>
        <dbReference type="ARBA" id="ARBA00022737"/>
    </source>
</evidence>
<dbReference type="InterPro" id="IPR032675">
    <property type="entry name" value="LRR_dom_sf"/>
</dbReference>
<protein>
    <recommendedName>
        <fullName evidence="2">Leucine-rich repeat-containing protein 51</fullName>
    </recommendedName>
</protein>
<dbReference type="AlphaFoldDB" id="A0A0B7ABC8"/>
<reference evidence="6" key="1">
    <citation type="submission" date="2014-12" db="EMBL/GenBank/DDBJ databases">
        <title>Insight into the proteome of Arion vulgaris.</title>
        <authorList>
            <person name="Aradska J."/>
            <person name="Bulat T."/>
            <person name="Smidak R."/>
            <person name="Sarate P."/>
            <person name="Gangsoo J."/>
            <person name="Sialana F."/>
            <person name="Bilban M."/>
            <person name="Lubec G."/>
        </authorList>
    </citation>
    <scope>NUCLEOTIDE SEQUENCE</scope>
    <source>
        <tissue evidence="6">Skin</tissue>
    </source>
</reference>
<organism evidence="6">
    <name type="scientific">Arion vulgaris</name>
    <dbReference type="NCBI Taxonomy" id="1028688"/>
    <lineage>
        <taxon>Eukaryota</taxon>
        <taxon>Metazoa</taxon>
        <taxon>Spiralia</taxon>
        <taxon>Lophotrochozoa</taxon>
        <taxon>Mollusca</taxon>
        <taxon>Gastropoda</taxon>
        <taxon>Heterobranchia</taxon>
        <taxon>Euthyneura</taxon>
        <taxon>Panpulmonata</taxon>
        <taxon>Eupulmonata</taxon>
        <taxon>Stylommatophora</taxon>
        <taxon>Helicina</taxon>
        <taxon>Arionoidea</taxon>
        <taxon>Arionidae</taxon>
        <taxon>Arion</taxon>
    </lineage>
</organism>
<dbReference type="GO" id="GO:0005737">
    <property type="term" value="C:cytoplasm"/>
    <property type="evidence" value="ECO:0007669"/>
    <property type="project" value="UniProtKB-SubCell"/>
</dbReference>
<gene>
    <name evidence="6" type="primary">ORF108046</name>
</gene>
<evidence type="ECO:0000313" key="6">
    <source>
        <dbReference type="EMBL" id="CEK78053.1"/>
    </source>
</evidence>
<dbReference type="PANTHER" id="PTHR46545:SF1">
    <property type="entry name" value="LEUCINE-RICH REPEAT-CONTAINING PROTEIN 51"/>
    <property type="match status" value="1"/>
</dbReference>
<keyword evidence="4" id="KW-0433">Leucine-rich repeat</keyword>
<comment type="subcellular location">
    <subcellularLocation>
        <location evidence="1">Cytoplasm</location>
    </subcellularLocation>
</comment>
<accession>A0A0B7ABC8</accession>
<dbReference type="PANTHER" id="PTHR46545">
    <property type="entry name" value="LEUCINE-RICH REPEAT-CONTAINING PROTEIN 51"/>
    <property type="match status" value="1"/>
</dbReference>
<dbReference type="InterPro" id="IPR001611">
    <property type="entry name" value="Leu-rich_rpt"/>
</dbReference>
<evidence type="ECO:0000256" key="2">
    <source>
        <dbReference type="ARBA" id="ARBA00014223"/>
    </source>
</evidence>
<evidence type="ECO:0000256" key="4">
    <source>
        <dbReference type="ARBA" id="ARBA00022614"/>
    </source>
</evidence>
<evidence type="ECO:0000256" key="1">
    <source>
        <dbReference type="ARBA" id="ARBA00004496"/>
    </source>
</evidence>
<keyword evidence="3" id="KW-0963">Cytoplasm</keyword>
<keyword evidence="5" id="KW-0677">Repeat</keyword>